<keyword evidence="2" id="KW-1015">Disulfide bond</keyword>
<evidence type="ECO:0000256" key="1">
    <source>
        <dbReference type="ARBA" id="ARBA00022734"/>
    </source>
</evidence>
<keyword evidence="1" id="KW-0430">Lectin</keyword>
<feature type="chain" id="PRO_5005535052" description="C-type lectin domain-containing protein" evidence="3">
    <location>
        <begin position="21"/>
        <end position="179"/>
    </location>
</feature>
<dbReference type="PANTHER" id="PTHR22799">
    <property type="entry name" value="TETRANECTIN-RELATED"/>
    <property type="match status" value="1"/>
</dbReference>
<keyword evidence="6" id="KW-1185">Reference proteome</keyword>
<evidence type="ECO:0000313" key="5">
    <source>
        <dbReference type="EMBL" id="KNC23400.1"/>
    </source>
</evidence>
<sequence>MLKYFVLSLFVLSLTWQAFGEDSDSKESEFGVSQFNDTDGNIIPRPRYAQLNINEKTYTFIFIPVNWYTAVEICNSQNQVIARVTSSEESTKLYDSLYKNGLLRADSSFWLGASDLGHYGRWSWITTGRPALYTNWSPGEPNNIYGREHCLELLGNGKWNDNDCENLKHVVCQNRPICQ</sequence>
<evidence type="ECO:0000256" key="2">
    <source>
        <dbReference type="ARBA" id="ARBA00023157"/>
    </source>
</evidence>
<dbReference type="SMART" id="SM00034">
    <property type="entry name" value="CLECT"/>
    <property type="match status" value="1"/>
</dbReference>
<dbReference type="PROSITE" id="PS50041">
    <property type="entry name" value="C_TYPE_LECTIN_2"/>
    <property type="match status" value="1"/>
</dbReference>
<dbReference type="InterPro" id="IPR018378">
    <property type="entry name" value="C-type_lectin_CS"/>
</dbReference>
<dbReference type="PROSITE" id="PS00615">
    <property type="entry name" value="C_TYPE_LECTIN_1"/>
    <property type="match status" value="1"/>
</dbReference>
<comment type="caution">
    <text evidence="5">The sequence shown here is derived from an EMBL/GenBank/DDBJ whole genome shotgun (WGS) entry which is preliminary data.</text>
</comment>
<dbReference type="InterPro" id="IPR051663">
    <property type="entry name" value="CLec_Tetranectin-domain"/>
</dbReference>
<proteinExistence type="predicted"/>
<feature type="signal peptide" evidence="3">
    <location>
        <begin position="1"/>
        <end position="20"/>
    </location>
</feature>
<dbReference type="InterPro" id="IPR001304">
    <property type="entry name" value="C-type_lectin-like"/>
</dbReference>
<dbReference type="InterPro" id="IPR016187">
    <property type="entry name" value="CTDL_fold"/>
</dbReference>
<dbReference type="Pfam" id="PF00059">
    <property type="entry name" value="Lectin_C"/>
    <property type="match status" value="1"/>
</dbReference>
<organism evidence="5 6">
    <name type="scientific">Lucilia cuprina</name>
    <name type="common">Green bottle fly</name>
    <name type="synonym">Australian sheep blowfly</name>
    <dbReference type="NCBI Taxonomy" id="7375"/>
    <lineage>
        <taxon>Eukaryota</taxon>
        <taxon>Metazoa</taxon>
        <taxon>Ecdysozoa</taxon>
        <taxon>Arthropoda</taxon>
        <taxon>Hexapoda</taxon>
        <taxon>Insecta</taxon>
        <taxon>Pterygota</taxon>
        <taxon>Neoptera</taxon>
        <taxon>Endopterygota</taxon>
        <taxon>Diptera</taxon>
        <taxon>Brachycera</taxon>
        <taxon>Muscomorpha</taxon>
        <taxon>Oestroidea</taxon>
        <taxon>Calliphoridae</taxon>
        <taxon>Luciliinae</taxon>
        <taxon>Lucilia</taxon>
    </lineage>
</organism>
<reference evidence="5 6" key="1">
    <citation type="journal article" date="2015" name="Nat. Commun.">
        <title>Lucilia cuprina genome unlocks parasitic fly biology to underpin future interventions.</title>
        <authorList>
            <person name="Anstead C.A."/>
            <person name="Korhonen P.K."/>
            <person name="Young N.D."/>
            <person name="Hall R.S."/>
            <person name="Jex A.R."/>
            <person name="Murali S.C."/>
            <person name="Hughes D.S."/>
            <person name="Lee S.F."/>
            <person name="Perry T."/>
            <person name="Stroehlein A.J."/>
            <person name="Ansell B.R."/>
            <person name="Breugelmans B."/>
            <person name="Hofmann A."/>
            <person name="Qu J."/>
            <person name="Dugan S."/>
            <person name="Lee S.L."/>
            <person name="Chao H."/>
            <person name="Dinh H."/>
            <person name="Han Y."/>
            <person name="Doddapaneni H.V."/>
            <person name="Worley K.C."/>
            <person name="Muzny D.M."/>
            <person name="Ioannidis P."/>
            <person name="Waterhouse R.M."/>
            <person name="Zdobnov E.M."/>
            <person name="James P.J."/>
            <person name="Bagnall N.H."/>
            <person name="Kotze A.C."/>
            <person name="Gibbs R.A."/>
            <person name="Richards S."/>
            <person name="Batterham P."/>
            <person name="Gasser R.B."/>
        </authorList>
    </citation>
    <scope>NUCLEOTIDE SEQUENCE [LARGE SCALE GENOMIC DNA]</scope>
    <source>
        <strain evidence="5 6">LS</strain>
        <tissue evidence="5">Full body</tissue>
    </source>
</reference>
<dbReference type="PANTHER" id="PTHR22799:SF6">
    <property type="entry name" value="C-TYPE LECTIN DOMAIN FAMILY 4 MEMBER M-LIKE"/>
    <property type="match status" value="1"/>
</dbReference>
<gene>
    <name evidence="5" type="ORF">FF38_00762</name>
</gene>
<feature type="domain" description="C-type lectin" evidence="4">
    <location>
        <begin position="53"/>
        <end position="173"/>
    </location>
</feature>
<dbReference type="Proteomes" id="UP000037069">
    <property type="component" value="Unassembled WGS sequence"/>
</dbReference>
<dbReference type="AlphaFoldDB" id="A0A0L0BTK7"/>
<protein>
    <recommendedName>
        <fullName evidence="4">C-type lectin domain-containing protein</fullName>
    </recommendedName>
</protein>
<dbReference type="CDD" id="cd00037">
    <property type="entry name" value="CLECT"/>
    <property type="match status" value="1"/>
</dbReference>
<evidence type="ECO:0000259" key="4">
    <source>
        <dbReference type="PROSITE" id="PS50041"/>
    </source>
</evidence>
<dbReference type="GO" id="GO:0030246">
    <property type="term" value="F:carbohydrate binding"/>
    <property type="evidence" value="ECO:0007669"/>
    <property type="project" value="UniProtKB-KW"/>
</dbReference>
<dbReference type="OrthoDB" id="7357196at2759"/>
<dbReference type="OMA" id="FICETRC"/>
<dbReference type="Gene3D" id="3.10.100.10">
    <property type="entry name" value="Mannose-Binding Protein A, subunit A"/>
    <property type="match status" value="1"/>
</dbReference>
<name>A0A0L0BTK7_LUCCU</name>
<keyword evidence="3" id="KW-0732">Signal</keyword>
<evidence type="ECO:0000256" key="3">
    <source>
        <dbReference type="SAM" id="SignalP"/>
    </source>
</evidence>
<accession>A0A0L0BTK7</accession>
<dbReference type="SUPFAM" id="SSF56436">
    <property type="entry name" value="C-type lectin-like"/>
    <property type="match status" value="1"/>
</dbReference>
<dbReference type="InterPro" id="IPR016186">
    <property type="entry name" value="C-type_lectin-like/link_sf"/>
</dbReference>
<evidence type="ECO:0000313" key="6">
    <source>
        <dbReference type="Proteomes" id="UP000037069"/>
    </source>
</evidence>
<dbReference type="EMBL" id="JRES01001352">
    <property type="protein sequence ID" value="KNC23400.1"/>
    <property type="molecule type" value="Genomic_DNA"/>
</dbReference>
<dbReference type="GO" id="GO:0005615">
    <property type="term" value="C:extracellular space"/>
    <property type="evidence" value="ECO:0007669"/>
    <property type="project" value="TreeGrafter"/>
</dbReference>